<dbReference type="EMBL" id="JBJUIK010000004">
    <property type="protein sequence ID" value="KAL3529233.1"/>
    <property type="molecule type" value="Genomic_DNA"/>
</dbReference>
<reference evidence="1 2" key="1">
    <citation type="submission" date="2024-11" db="EMBL/GenBank/DDBJ databases">
        <title>A near-complete genome assembly of Cinchona calisaya.</title>
        <authorList>
            <person name="Lian D.C."/>
            <person name="Zhao X.W."/>
            <person name="Wei L."/>
        </authorList>
    </citation>
    <scope>NUCLEOTIDE SEQUENCE [LARGE SCALE GENOMIC DNA]</scope>
    <source>
        <tissue evidence="1">Nenye</tissue>
    </source>
</reference>
<evidence type="ECO:0000313" key="2">
    <source>
        <dbReference type="Proteomes" id="UP001630127"/>
    </source>
</evidence>
<sequence length="123" mass="14090">MLLAIKFVDLFGWNTLNISYTMVSNHEQAITFLISDLKDDHSFFLTIIYGMIRPEERIPLWNHLLSLKSLVLLEPWALVGVGDFNTIRDPCTRLGNRDFDYNGIAEFNNCSIQLSVSIIRGVI</sequence>
<comment type="caution">
    <text evidence="1">The sequence shown here is derived from an EMBL/GenBank/DDBJ whole genome shotgun (WGS) entry which is preliminary data.</text>
</comment>
<proteinExistence type="predicted"/>
<keyword evidence="2" id="KW-1185">Reference proteome</keyword>
<name>A0ABD3AHE2_9GENT</name>
<protein>
    <recommendedName>
        <fullName evidence="3">Endonuclease/exonuclease/phosphatase domain-containing protein</fullName>
    </recommendedName>
</protein>
<evidence type="ECO:0008006" key="3">
    <source>
        <dbReference type="Google" id="ProtNLM"/>
    </source>
</evidence>
<dbReference type="Proteomes" id="UP001630127">
    <property type="component" value="Unassembled WGS sequence"/>
</dbReference>
<organism evidence="1 2">
    <name type="scientific">Cinchona calisaya</name>
    <dbReference type="NCBI Taxonomy" id="153742"/>
    <lineage>
        <taxon>Eukaryota</taxon>
        <taxon>Viridiplantae</taxon>
        <taxon>Streptophyta</taxon>
        <taxon>Embryophyta</taxon>
        <taxon>Tracheophyta</taxon>
        <taxon>Spermatophyta</taxon>
        <taxon>Magnoliopsida</taxon>
        <taxon>eudicotyledons</taxon>
        <taxon>Gunneridae</taxon>
        <taxon>Pentapetalae</taxon>
        <taxon>asterids</taxon>
        <taxon>lamiids</taxon>
        <taxon>Gentianales</taxon>
        <taxon>Rubiaceae</taxon>
        <taxon>Cinchonoideae</taxon>
        <taxon>Cinchoneae</taxon>
        <taxon>Cinchona</taxon>
    </lineage>
</organism>
<evidence type="ECO:0000313" key="1">
    <source>
        <dbReference type="EMBL" id="KAL3529233.1"/>
    </source>
</evidence>
<gene>
    <name evidence="1" type="ORF">ACH5RR_008555</name>
</gene>
<accession>A0ABD3AHE2</accession>
<dbReference type="AlphaFoldDB" id="A0ABD3AHE2"/>